<dbReference type="CDD" id="cd00616">
    <property type="entry name" value="AHBA_syn"/>
    <property type="match status" value="1"/>
</dbReference>
<dbReference type="GO" id="GO:0000271">
    <property type="term" value="P:polysaccharide biosynthetic process"/>
    <property type="evidence" value="ECO:0007669"/>
    <property type="project" value="TreeGrafter"/>
</dbReference>
<keyword evidence="3 4" id="KW-0663">Pyridoxal phosphate</keyword>
<dbReference type="Proteomes" id="UP000273159">
    <property type="component" value="Unassembled WGS sequence"/>
</dbReference>
<evidence type="ECO:0000256" key="4">
    <source>
        <dbReference type="RuleBase" id="RU004508"/>
    </source>
</evidence>
<comment type="cofactor">
    <cofactor evidence="1">
        <name>pyridoxal 5'-phosphate</name>
        <dbReference type="ChEBI" id="CHEBI:597326"/>
    </cofactor>
</comment>
<reference evidence="5 6" key="1">
    <citation type="submission" date="2018-10" db="EMBL/GenBank/DDBJ databases">
        <title>Genome-guide identification and characterization of bacteria that degrade polycyclic aromatic hydrocarbons and resist hexavalent chromium simultaneously.</title>
        <authorList>
            <person name="Feng H."/>
        </authorList>
    </citation>
    <scope>NUCLEOTIDE SEQUENCE [LARGE SCALE GENOMIC DNA]</scope>
    <source>
        <strain evidence="5 6">J015</strain>
    </source>
</reference>
<evidence type="ECO:0000256" key="3">
    <source>
        <dbReference type="PIRSR" id="PIRSR000390-2"/>
    </source>
</evidence>
<reference evidence="6" key="2">
    <citation type="submission" date="2018-10" db="EMBL/GenBank/DDBJ databases">
        <authorList>
            <person name="Wang Y."/>
            <person name="Wang J."/>
            <person name="Yang X."/>
            <person name="Wang Z."/>
            <person name="Huang Y."/>
        </authorList>
    </citation>
    <scope>NUCLEOTIDE SEQUENCE [LARGE SCALE GENOMIC DNA]</scope>
    <source>
        <strain evidence="6">J015</strain>
    </source>
</reference>
<dbReference type="EMBL" id="RBNH01000016">
    <property type="protein sequence ID" value="RKO21525.1"/>
    <property type="molecule type" value="Genomic_DNA"/>
</dbReference>
<evidence type="ECO:0000313" key="6">
    <source>
        <dbReference type="Proteomes" id="UP000273159"/>
    </source>
</evidence>
<dbReference type="Pfam" id="PF01041">
    <property type="entry name" value="DegT_DnrJ_EryC1"/>
    <property type="match status" value="1"/>
</dbReference>
<accession>A0A3B0FNS2</accession>
<gene>
    <name evidence="5" type="ORF">D7Z96_15645</name>
</gene>
<organism evidence="5 6">
    <name type="scientific">Pseudarthrobacter phenanthrenivorans</name>
    <name type="common">Arthrobacter phenanthrenivorans</name>
    <dbReference type="NCBI Taxonomy" id="361575"/>
    <lineage>
        <taxon>Bacteria</taxon>
        <taxon>Bacillati</taxon>
        <taxon>Actinomycetota</taxon>
        <taxon>Actinomycetes</taxon>
        <taxon>Micrococcales</taxon>
        <taxon>Micrococcaceae</taxon>
        <taxon>Pseudarthrobacter</taxon>
    </lineage>
</organism>
<dbReference type="RefSeq" id="WP_120693093.1">
    <property type="nucleotide sequence ID" value="NZ_RBNH01000016.1"/>
</dbReference>
<dbReference type="PANTHER" id="PTHR30244:SF34">
    <property type="entry name" value="DTDP-4-AMINO-4,6-DIDEOXYGALACTOSE TRANSAMINASE"/>
    <property type="match status" value="1"/>
</dbReference>
<name>A0A3B0FNS2_PSEPS</name>
<feature type="active site" description="Proton acceptor" evidence="2">
    <location>
        <position position="181"/>
    </location>
</feature>
<dbReference type="InterPro" id="IPR000653">
    <property type="entry name" value="DegT/StrS_aminotransferase"/>
</dbReference>
<dbReference type="Gene3D" id="3.90.1150.10">
    <property type="entry name" value="Aspartate Aminotransferase, domain 1"/>
    <property type="match status" value="1"/>
</dbReference>
<dbReference type="GO" id="GO:0008483">
    <property type="term" value="F:transaminase activity"/>
    <property type="evidence" value="ECO:0007669"/>
    <property type="project" value="TreeGrafter"/>
</dbReference>
<evidence type="ECO:0000256" key="2">
    <source>
        <dbReference type="PIRSR" id="PIRSR000390-1"/>
    </source>
</evidence>
<comment type="similarity">
    <text evidence="4">Belongs to the DegT/DnrJ/EryC1 family.</text>
</comment>
<evidence type="ECO:0000256" key="1">
    <source>
        <dbReference type="ARBA" id="ARBA00001933"/>
    </source>
</evidence>
<dbReference type="InterPro" id="IPR015424">
    <property type="entry name" value="PyrdxlP-dep_Trfase"/>
</dbReference>
<comment type="caution">
    <text evidence="5">The sequence shown here is derived from an EMBL/GenBank/DDBJ whole genome shotgun (WGS) entry which is preliminary data.</text>
</comment>
<protein>
    <submittedName>
        <fullName evidence="5">UDP-4-amino-4, 6-dideoxy-N-acetyl-beta-L-altrosamine transaminase</fullName>
    </submittedName>
</protein>
<sequence>MIPYGRQSINEADIEAVVEALNSDWLTTGPAVEAFEAAIAQTAHAKYATSVTSGTAALHVAYNALDLAEGDEIITTPLTFIATASTAVLLGAKIRFADIDPNTGNLNPAAAAAEVSNRTRAITAVDYAGLPTKISDFRTITGGGRQVLLIQDAAHSIGSKYGGVPVGSEADLTTFSFFPTKNLTTAEGGAIATNDEELARNCRRFKNHGLVRELGEFRQRDEGPWHQEVHSFGLNYRLPDVLAALGLSQLSRLGEFRARRQQIFDFYSESLQGVEDLRIPIRTPGTEPVWHLYPIRVPASRRRAIFERLRAAGVGVQVNYIPVYWHPVFQDMGYKRGLCPEAEKFYAEEISLPLHTGLKHSELEIIAEAVREAVKYS</sequence>
<dbReference type="InterPro" id="IPR015421">
    <property type="entry name" value="PyrdxlP-dep_Trfase_major"/>
</dbReference>
<feature type="modified residue" description="N6-(pyridoxal phosphate)lysine" evidence="3">
    <location>
        <position position="181"/>
    </location>
</feature>
<dbReference type="InterPro" id="IPR015422">
    <property type="entry name" value="PyrdxlP-dep_Trfase_small"/>
</dbReference>
<evidence type="ECO:0000313" key="5">
    <source>
        <dbReference type="EMBL" id="RKO21525.1"/>
    </source>
</evidence>
<dbReference type="PANTHER" id="PTHR30244">
    <property type="entry name" value="TRANSAMINASE"/>
    <property type="match status" value="1"/>
</dbReference>
<dbReference type="Gene3D" id="3.40.640.10">
    <property type="entry name" value="Type I PLP-dependent aspartate aminotransferase-like (Major domain)"/>
    <property type="match status" value="1"/>
</dbReference>
<proteinExistence type="inferred from homology"/>
<dbReference type="AlphaFoldDB" id="A0A3B0FNS2"/>
<dbReference type="GO" id="GO:0030170">
    <property type="term" value="F:pyridoxal phosphate binding"/>
    <property type="evidence" value="ECO:0007669"/>
    <property type="project" value="TreeGrafter"/>
</dbReference>
<dbReference type="PIRSF" id="PIRSF000390">
    <property type="entry name" value="PLP_StrS"/>
    <property type="match status" value="1"/>
</dbReference>
<dbReference type="SUPFAM" id="SSF53383">
    <property type="entry name" value="PLP-dependent transferases"/>
    <property type="match status" value="1"/>
</dbReference>